<evidence type="ECO:0000256" key="3">
    <source>
        <dbReference type="ARBA" id="ARBA00022759"/>
    </source>
</evidence>
<dbReference type="InterPro" id="IPR014721">
    <property type="entry name" value="Ribsml_uS5_D2-typ_fold_subgr"/>
</dbReference>
<protein>
    <submittedName>
        <fullName evidence="6">Uncharacterized protein</fullName>
    </submittedName>
</protein>
<dbReference type="AlphaFoldDB" id="A0AAF0EJA0"/>
<evidence type="ECO:0000256" key="2">
    <source>
        <dbReference type="ARBA" id="ARBA00022722"/>
    </source>
</evidence>
<evidence type="ECO:0000256" key="1">
    <source>
        <dbReference type="ARBA" id="ARBA00022694"/>
    </source>
</evidence>
<evidence type="ECO:0000256" key="4">
    <source>
        <dbReference type="ARBA" id="ARBA00022801"/>
    </source>
</evidence>
<keyword evidence="7" id="KW-1185">Reference proteome</keyword>
<reference evidence="6" key="1">
    <citation type="submission" date="2023-03" db="EMBL/GenBank/DDBJ databases">
        <title>Mating type loci evolution in Malassezia.</title>
        <authorList>
            <person name="Coelho M.A."/>
        </authorList>
    </citation>
    <scope>NUCLEOTIDE SEQUENCE</scope>
    <source>
        <strain evidence="6">CBS 9557</strain>
    </source>
</reference>
<evidence type="ECO:0000313" key="7">
    <source>
        <dbReference type="Proteomes" id="UP001213623"/>
    </source>
</evidence>
<dbReference type="Pfam" id="PF00825">
    <property type="entry name" value="Ribonuclease_P"/>
    <property type="match status" value="1"/>
</dbReference>
<dbReference type="GO" id="GO:0008033">
    <property type="term" value="P:tRNA processing"/>
    <property type="evidence" value="ECO:0007669"/>
    <property type="project" value="UniProtKB-KW"/>
</dbReference>
<dbReference type="GO" id="GO:0004526">
    <property type="term" value="F:ribonuclease P activity"/>
    <property type="evidence" value="ECO:0007669"/>
    <property type="project" value="InterPro"/>
</dbReference>
<keyword evidence="1" id="KW-0819">tRNA processing</keyword>
<keyword evidence="4" id="KW-0378">Hydrolase</keyword>
<dbReference type="Gene3D" id="3.30.230.10">
    <property type="match status" value="1"/>
</dbReference>
<evidence type="ECO:0000313" key="6">
    <source>
        <dbReference type="EMBL" id="WFD27402.1"/>
    </source>
</evidence>
<evidence type="ECO:0000256" key="5">
    <source>
        <dbReference type="ARBA" id="ARBA00022884"/>
    </source>
</evidence>
<keyword evidence="5" id="KW-0694">RNA-binding</keyword>
<sequence length="198" mass="21627">MSSAAALGRGAGIAGCAGRRVQVLRLSPAVLQPPNAAVAMHRPPSAMHRCELFRLHLYSMRSRTKGTEASLPPHLLGPPWLPFPPTRETHEARHLRRAVAASTAITAHDTVPLLPTAVLISKKRVHKHAVVRNRCRTRLMAALRAVVREVQVSLVPGHAYVFFGTAHLYHVPMERLQQQVEKALVAVSSPTGGRGRRS</sequence>
<accession>A0AAF0EJA0</accession>
<gene>
    <name evidence="6" type="ORF">MNAN1_002398</name>
</gene>
<keyword evidence="2" id="KW-0540">Nuclease</keyword>
<name>A0AAF0EJA0_9BASI</name>
<dbReference type="Proteomes" id="UP001213623">
    <property type="component" value="Chromosome 4"/>
</dbReference>
<dbReference type="SUPFAM" id="SSF54211">
    <property type="entry name" value="Ribosomal protein S5 domain 2-like"/>
    <property type="match status" value="1"/>
</dbReference>
<dbReference type="InterPro" id="IPR000100">
    <property type="entry name" value="RNase_P"/>
</dbReference>
<dbReference type="InterPro" id="IPR020568">
    <property type="entry name" value="Ribosomal_Su5_D2-typ_SF"/>
</dbReference>
<dbReference type="GO" id="GO:0000049">
    <property type="term" value="F:tRNA binding"/>
    <property type="evidence" value="ECO:0007669"/>
    <property type="project" value="InterPro"/>
</dbReference>
<keyword evidence="3" id="KW-0255">Endonuclease</keyword>
<dbReference type="EMBL" id="CP119895">
    <property type="protein sequence ID" value="WFD27402.1"/>
    <property type="molecule type" value="Genomic_DNA"/>
</dbReference>
<proteinExistence type="predicted"/>
<organism evidence="6 7">
    <name type="scientific">Malassezia nana</name>
    <dbReference type="NCBI Taxonomy" id="180528"/>
    <lineage>
        <taxon>Eukaryota</taxon>
        <taxon>Fungi</taxon>
        <taxon>Dikarya</taxon>
        <taxon>Basidiomycota</taxon>
        <taxon>Ustilaginomycotina</taxon>
        <taxon>Malasseziomycetes</taxon>
        <taxon>Malasseziales</taxon>
        <taxon>Malasseziaceae</taxon>
        <taxon>Malassezia</taxon>
    </lineage>
</organism>